<reference evidence="2" key="1">
    <citation type="submission" date="2018-06" db="EMBL/GenBank/DDBJ databases">
        <authorList>
            <person name="Zhirakovskaya E."/>
        </authorList>
    </citation>
    <scope>NUCLEOTIDE SEQUENCE</scope>
</reference>
<name>A0A3B0YNC7_9ZZZZ</name>
<accession>A0A3B0YNC7</accession>
<evidence type="ECO:0000313" key="2">
    <source>
        <dbReference type="EMBL" id="VAW78170.1"/>
    </source>
</evidence>
<evidence type="ECO:0000256" key="1">
    <source>
        <dbReference type="SAM" id="MobiDB-lite"/>
    </source>
</evidence>
<protein>
    <submittedName>
        <fullName evidence="2">Uncharacterized protein</fullName>
    </submittedName>
</protein>
<feature type="compositionally biased region" description="Polar residues" evidence="1">
    <location>
        <begin position="111"/>
        <end position="125"/>
    </location>
</feature>
<dbReference type="EMBL" id="UOFM01000248">
    <property type="protein sequence ID" value="VAW78170.1"/>
    <property type="molecule type" value="Genomic_DNA"/>
</dbReference>
<proteinExistence type="predicted"/>
<feature type="region of interest" description="Disordered" evidence="1">
    <location>
        <begin position="96"/>
        <end position="125"/>
    </location>
</feature>
<gene>
    <name evidence="2" type="ORF">MNBD_GAMMA14-1249</name>
</gene>
<dbReference type="AlphaFoldDB" id="A0A3B0YNC7"/>
<organism evidence="2">
    <name type="scientific">hydrothermal vent metagenome</name>
    <dbReference type="NCBI Taxonomy" id="652676"/>
    <lineage>
        <taxon>unclassified sequences</taxon>
        <taxon>metagenomes</taxon>
        <taxon>ecological metagenomes</taxon>
    </lineage>
</organism>
<sequence>MDKTSLIIGTTIITLAATAQAQAQNSREGNIGEGLISSSNYFDGARINDKRAGRIARRAGDRFLAVEQCMDDRNRGVRGCIDLSVKKNNGRRFDYRITDQECRPDTPAGQRPNSGADSNTEKQAGSLNKIRAKARCYGKYTLLFRARRNVTREIKKKGVSLYSKSSLQVPALAGREGWVTVGHMQRSITISNLLGVPTEMNWRLEVSDGSGTVLESDNGSESLLSPGSKADMARSGKRVTVIPPGKKDKCERAANMIESGLDAVARKAFLLCTASSFGLEGFKIGYFSSYQDNGRYTGRSLASVCNMLAEGYQQEKSLSDDYLKYCMHEDPQPTPPDETPGIPPVKGPMKPICSSGGSNIPEKSTVYIGGRPCEVMTQEMCSIDEETNTCGCETVQVEEPACEDEKPLIVKPW</sequence>